<organism evidence="2">
    <name type="scientific">Leptospirillum ferriphilum</name>
    <dbReference type="NCBI Taxonomy" id="178606"/>
    <lineage>
        <taxon>Bacteria</taxon>
        <taxon>Pseudomonadati</taxon>
        <taxon>Nitrospirota</taxon>
        <taxon>Nitrospiria</taxon>
        <taxon>Nitrospirales</taxon>
        <taxon>Nitrospiraceae</taxon>
        <taxon>Leptospirillum</taxon>
    </lineage>
</organism>
<keyword evidence="1" id="KW-0472">Membrane</keyword>
<dbReference type="AlphaFoldDB" id="A0A7C3QSY5"/>
<protein>
    <recommendedName>
        <fullName evidence="3">CHASE3 domain-containing protein</fullName>
    </recommendedName>
</protein>
<keyword evidence="1" id="KW-0812">Transmembrane</keyword>
<reference evidence="2" key="1">
    <citation type="journal article" date="2020" name="mSystems">
        <title>Genome- and Community-Level Interaction Insights into Carbon Utilization and Element Cycling Functions of Hydrothermarchaeota in Hydrothermal Sediment.</title>
        <authorList>
            <person name="Zhou Z."/>
            <person name="Liu Y."/>
            <person name="Xu W."/>
            <person name="Pan J."/>
            <person name="Luo Z.H."/>
            <person name="Li M."/>
        </authorList>
    </citation>
    <scope>NUCLEOTIDE SEQUENCE [LARGE SCALE GENOMIC DNA]</scope>
    <source>
        <strain evidence="2">SpSt-902</strain>
    </source>
</reference>
<dbReference type="EMBL" id="DTMM01000047">
    <property type="protein sequence ID" value="HFT92791.1"/>
    <property type="molecule type" value="Genomic_DNA"/>
</dbReference>
<gene>
    <name evidence="2" type="ORF">ENX03_02395</name>
</gene>
<keyword evidence="1" id="KW-1133">Transmembrane helix</keyword>
<evidence type="ECO:0008006" key="3">
    <source>
        <dbReference type="Google" id="ProtNLM"/>
    </source>
</evidence>
<evidence type="ECO:0000256" key="1">
    <source>
        <dbReference type="SAM" id="Phobius"/>
    </source>
</evidence>
<feature type="transmembrane region" description="Helical" evidence="1">
    <location>
        <begin position="25"/>
        <end position="51"/>
    </location>
</feature>
<sequence length="230" mass="25778">MIQEKFFKRWKVLRVAPWLWSGRGLAFFLAALTLLIIVSYGGALLSFFSFLDNENEIRLLSRKIHVIDHLVADTRQIRLGRNGYLDSGQKAYLATYTTGIENFSSDLDVLQKLSPDKGLLSGSPELSEILSGVDPSLLATARSLRQRGLMETRVHFLKADRSVTLPSTTLSLKKLRTSLKGMETNRAVAARRRLMRIPVQGCHLFRPKLPPPGGSFPTLILIKLATFSRV</sequence>
<comment type="caution">
    <text evidence="2">The sequence shown here is derived from an EMBL/GenBank/DDBJ whole genome shotgun (WGS) entry which is preliminary data.</text>
</comment>
<evidence type="ECO:0000313" key="2">
    <source>
        <dbReference type="EMBL" id="HFT92791.1"/>
    </source>
</evidence>
<accession>A0A7C3QSY5</accession>
<name>A0A7C3QSY5_9BACT</name>
<proteinExistence type="predicted"/>